<reference evidence="1" key="1">
    <citation type="submission" date="2022-01" db="EMBL/GenBank/DDBJ databases">
        <authorList>
            <person name="King R."/>
        </authorList>
    </citation>
    <scope>NUCLEOTIDE SEQUENCE</scope>
</reference>
<dbReference type="OrthoDB" id="6771837at2759"/>
<organism evidence="1 2">
    <name type="scientific">Psylliodes chrysocephalus</name>
    <dbReference type="NCBI Taxonomy" id="3402493"/>
    <lineage>
        <taxon>Eukaryota</taxon>
        <taxon>Metazoa</taxon>
        <taxon>Ecdysozoa</taxon>
        <taxon>Arthropoda</taxon>
        <taxon>Hexapoda</taxon>
        <taxon>Insecta</taxon>
        <taxon>Pterygota</taxon>
        <taxon>Neoptera</taxon>
        <taxon>Endopterygota</taxon>
        <taxon>Coleoptera</taxon>
        <taxon>Polyphaga</taxon>
        <taxon>Cucujiformia</taxon>
        <taxon>Chrysomeloidea</taxon>
        <taxon>Chrysomelidae</taxon>
        <taxon>Galerucinae</taxon>
        <taxon>Alticini</taxon>
        <taxon>Psylliodes</taxon>
    </lineage>
</organism>
<dbReference type="AlphaFoldDB" id="A0A9P0G825"/>
<dbReference type="EMBL" id="OV651814">
    <property type="protein sequence ID" value="CAH1105619.1"/>
    <property type="molecule type" value="Genomic_DNA"/>
</dbReference>
<proteinExistence type="predicted"/>
<accession>A0A9P0G825</accession>
<evidence type="ECO:0000313" key="2">
    <source>
        <dbReference type="Proteomes" id="UP001153636"/>
    </source>
</evidence>
<name>A0A9P0G825_9CUCU</name>
<keyword evidence="2" id="KW-1185">Reference proteome</keyword>
<dbReference type="Proteomes" id="UP001153636">
    <property type="component" value="Chromosome 2"/>
</dbReference>
<gene>
    <name evidence="1" type="ORF">PSYICH_LOCUS7512</name>
</gene>
<sequence length="788" mass="90050">MSYTFFFSIFTNQVVCEIINLEDGNSKSESEEVYQNKNIDRAIIVRPLPIPLPPPYFKPQPPIIVTIGVPNGISDGRPNVQFNPYNTDFSHNPRFGPGINPGPRLIPGLGTGYNQGISTVQNPTFEFNQAGHFINLVDFMKEATIGLGSSLQPVQYFRPQNDYVNPTFNYNHENIDQPSESSHVEILKSLGYTFPSETIFNHPVSFAKEYLLDEASSNSVKNIKQTVKKPKLPDLLTGEEQTNPNYENDEILTEVESKPDKTLNEMETIRTNFPSQYYSSNTKAITFENDTINKPKNIYEVITAEKITPKEIDMTKEGLKLFKTTTKISNEGVMKDDETKKSIETDQIEESLVDEGTQENFDVDEKGNMTILDEDSDLSVSELEKSDDKFTLLLPQNNGIISTKIPKKRSTNESFNVNIGAGYGFGLDEDTAVLPGSTTQINSTNPLSSLLKGEQVVIGKYPVQIPIFDSEMAESKIVPMDQKKVSNIEKNNNVMDMKEIQHILHNVGDHSEYSKIVQVVKVPAVYEIHLEKYEKNHQIAPKQYIQQINNLVSSNRPKKNNLIKVNNRENIIYGNKMKDFVKIDQWQHTHKIKKRQKKTARFPTKNTNLIPNSYPQNHQTYYKPEYTPYYPSTQQKHSVYSTLTRNIPFTSKRRFTDRSEVLNDNLVYGSNKEKVLNPDEINIPIQPGTTMVTLPKLEESKDRNFVEVSESKGCNKDYSQPVIIQPPEMKSESSNIENIYFTTLKPIEKQNRASDWSRYANMNKQHRRSGIRPVKYMLYINKIVTEGW</sequence>
<evidence type="ECO:0000313" key="1">
    <source>
        <dbReference type="EMBL" id="CAH1105619.1"/>
    </source>
</evidence>
<protein>
    <submittedName>
        <fullName evidence="1">Uncharacterized protein</fullName>
    </submittedName>
</protein>